<proteinExistence type="predicted"/>
<feature type="compositionally biased region" description="Basic and acidic residues" evidence="1">
    <location>
        <begin position="29"/>
        <end position="39"/>
    </location>
</feature>
<protein>
    <submittedName>
        <fullName evidence="2">Uncharacterized protein</fullName>
    </submittedName>
</protein>
<dbReference type="Proteomes" id="UP001458880">
    <property type="component" value="Unassembled WGS sequence"/>
</dbReference>
<evidence type="ECO:0000256" key="1">
    <source>
        <dbReference type="SAM" id="MobiDB-lite"/>
    </source>
</evidence>
<accession>A0AAW1JG20</accession>
<dbReference type="EMBL" id="JASPKY010000384">
    <property type="protein sequence ID" value="KAK9702758.1"/>
    <property type="molecule type" value="Genomic_DNA"/>
</dbReference>
<feature type="region of interest" description="Disordered" evidence="1">
    <location>
        <begin position="29"/>
        <end position="56"/>
    </location>
</feature>
<organism evidence="2 3">
    <name type="scientific">Popillia japonica</name>
    <name type="common">Japanese beetle</name>
    <dbReference type="NCBI Taxonomy" id="7064"/>
    <lineage>
        <taxon>Eukaryota</taxon>
        <taxon>Metazoa</taxon>
        <taxon>Ecdysozoa</taxon>
        <taxon>Arthropoda</taxon>
        <taxon>Hexapoda</taxon>
        <taxon>Insecta</taxon>
        <taxon>Pterygota</taxon>
        <taxon>Neoptera</taxon>
        <taxon>Endopterygota</taxon>
        <taxon>Coleoptera</taxon>
        <taxon>Polyphaga</taxon>
        <taxon>Scarabaeiformia</taxon>
        <taxon>Scarabaeidae</taxon>
        <taxon>Rutelinae</taxon>
        <taxon>Popillia</taxon>
    </lineage>
</organism>
<reference evidence="2 3" key="1">
    <citation type="journal article" date="2024" name="BMC Genomics">
        <title>De novo assembly and annotation of Popillia japonica's genome with initial clues to its potential as an invasive pest.</title>
        <authorList>
            <person name="Cucini C."/>
            <person name="Boschi S."/>
            <person name="Funari R."/>
            <person name="Cardaioli E."/>
            <person name="Iannotti N."/>
            <person name="Marturano G."/>
            <person name="Paoli F."/>
            <person name="Bruttini M."/>
            <person name="Carapelli A."/>
            <person name="Frati F."/>
            <person name="Nardi F."/>
        </authorList>
    </citation>
    <scope>NUCLEOTIDE SEQUENCE [LARGE SCALE GENOMIC DNA]</scope>
    <source>
        <strain evidence="2">DMR45628</strain>
    </source>
</reference>
<evidence type="ECO:0000313" key="3">
    <source>
        <dbReference type="Proteomes" id="UP001458880"/>
    </source>
</evidence>
<keyword evidence="3" id="KW-1185">Reference proteome</keyword>
<comment type="caution">
    <text evidence="2">The sequence shown here is derived from an EMBL/GenBank/DDBJ whole genome shotgun (WGS) entry which is preliminary data.</text>
</comment>
<evidence type="ECO:0000313" key="2">
    <source>
        <dbReference type="EMBL" id="KAK9702758.1"/>
    </source>
</evidence>
<dbReference type="AlphaFoldDB" id="A0AAW1JG20"/>
<name>A0AAW1JG20_POPJA</name>
<sequence length="81" mass="9076">MTDTSACAYINNSVSYKEDGGCIRIEDEYDQPEREKKESMQPPQSFSWGSKKSERGQSIHCTNNTAFSALLSPSNDSYRTA</sequence>
<gene>
    <name evidence="2" type="ORF">QE152_g29734</name>
</gene>
<feature type="compositionally biased region" description="Polar residues" evidence="1">
    <location>
        <begin position="41"/>
        <end position="50"/>
    </location>
</feature>